<reference evidence="9" key="1">
    <citation type="journal article" date="2014" name="Int. J. Syst. Evol. Microbiol.">
        <title>Complete genome sequence of Corynebacterium casei LMG S-19264T (=DSM 44701T), isolated from a smear-ripened cheese.</title>
        <authorList>
            <consortium name="US DOE Joint Genome Institute (JGI-PGF)"/>
            <person name="Walter F."/>
            <person name="Albersmeier A."/>
            <person name="Kalinowski J."/>
            <person name="Ruckert C."/>
        </authorList>
    </citation>
    <scope>NUCLEOTIDE SEQUENCE</scope>
    <source>
        <strain evidence="9">KCTC 12988</strain>
    </source>
</reference>
<dbReference type="Pfam" id="PF00072">
    <property type="entry name" value="Response_reg"/>
    <property type="match status" value="1"/>
</dbReference>
<dbReference type="PANTHER" id="PTHR32071">
    <property type="entry name" value="TRANSCRIPTIONAL REGULATORY PROTEIN"/>
    <property type="match status" value="1"/>
</dbReference>
<dbReference type="InterPro" id="IPR025943">
    <property type="entry name" value="Sigma_54_int_dom_ATP-bd_2"/>
</dbReference>
<dbReference type="SUPFAM" id="SSF46689">
    <property type="entry name" value="Homeodomain-like"/>
    <property type="match status" value="1"/>
</dbReference>
<keyword evidence="10" id="KW-1185">Reference proteome</keyword>
<feature type="modified residue" description="4-aspartylphosphate" evidence="6">
    <location>
        <position position="54"/>
    </location>
</feature>
<evidence type="ECO:0000256" key="2">
    <source>
        <dbReference type="ARBA" id="ARBA00022840"/>
    </source>
</evidence>
<dbReference type="GO" id="GO:0043565">
    <property type="term" value="F:sequence-specific DNA binding"/>
    <property type="evidence" value="ECO:0007669"/>
    <property type="project" value="InterPro"/>
</dbReference>
<dbReference type="InterPro" id="IPR002197">
    <property type="entry name" value="HTH_Fis"/>
</dbReference>
<name>A0A918WF70_9BACT</name>
<dbReference type="InterPro" id="IPR002078">
    <property type="entry name" value="Sigma_54_int"/>
</dbReference>
<gene>
    <name evidence="9" type="ORF">GCM10007100_02780</name>
</gene>
<dbReference type="CDD" id="cd00009">
    <property type="entry name" value="AAA"/>
    <property type="match status" value="1"/>
</dbReference>
<organism evidence="9 10">
    <name type="scientific">Roseibacillus persicicus</name>
    <dbReference type="NCBI Taxonomy" id="454148"/>
    <lineage>
        <taxon>Bacteria</taxon>
        <taxon>Pseudomonadati</taxon>
        <taxon>Verrucomicrobiota</taxon>
        <taxon>Verrucomicrobiia</taxon>
        <taxon>Verrucomicrobiales</taxon>
        <taxon>Verrucomicrobiaceae</taxon>
        <taxon>Roseibacillus</taxon>
    </lineage>
</organism>
<dbReference type="Gene3D" id="3.40.50.2300">
    <property type="match status" value="1"/>
</dbReference>
<keyword evidence="2" id="KW-0067">ATP-binding</keyword>
<accession>A0A918WF70</accession>
<dbReference type="GO" id="GO:0000160">
    <property type="term" value="P:phosphorelay signal transduction system"/>
    <property type="evidence" value="ECO:0007669"/>
    <property type="project" value="InterPro"/>
</dbReference>
<evidence type="ECO:0000313" key="10">
    <source>
        <dbReference type="Proteomes" id="UP000644507"/>
    </source>
</evidence>
<protein>
    <submittedName>
        <fullName evidence="9">Sigma-54-dependent Fis family transcriptional regulator</fullName>
    </submittedName>
</protein>
<dbReference type="SMART" id="SM00448">
    <property type="entry name" value="REC"/>
    <property type="match status" value="1"/>
</dbReference>
<keyword evidence="3" id="KW-0805">Transcription regulation</keyword>
<dbReference type="Proteomes" id="UP000644507">
    <property type="component" value="Unassembled WGS sequence"/>
</dbReference>
<dbReference type="SUPFAM" id="SSF52172">
    <property type="entry name" value="CheY-like"/>
    <property type="match status" value="1"/>
</dbReference>
<dbReference type="PROSITE" id="PS50045">
    <property type="entry name" value="SIGMA54_INTERACT_4"/>
    <property type="match status" value="1"/>
</dbReference>
<dbReference type="EMBL" id="BMXI01000001">
    <property type="protein sequence ID" value="GHC41451.1"/>
    <property type="molecule type" value="Genomic_DNA"/>
</dbReference>
<evidence type="ECO:0000259" key="7">
    <source>
        <dbReference type="PROSITE" id="PS50045"/>
    </source>
</evidence>
<dbReference type="PROSITE" id="PS00688">
    <property type="entry name" value="SIGMA54_INTERACT_3"/>
    <property type="match status" value="1"/>
</dbReference>
<dbReference type="Gene3D" id="1.10.10.60">
    <property type="entry name" value="Homeodomain-like"/>
    <property type="match status" value="1"/>
</dbReference>
<dbReference type="InterPro" id="IPR011006">
    <property type="entry name" value="CheY-like_superfamily"/>
</dbReference>
<dbReference type="InterPro" id="IPR027417">
    <property type="entry name" value="P-loop_NTPase"/>
</dbReference>
<evidence type="ECO:0000256" key="1">
    <source>
        <dbReference type="ARBA" id="ARBA00022741"/>
    </source>
</evidence>
<proteinExistence type="predicted"/>
<evidence type="ECO:0000256" key="5">
    <source>
        <dbReference type="ARBA" id="ARBA00023163"/>
    </source>
</evidence>
<evidence type="ECO:0000256" key="6">
    <source>
        <dbReference type="PROSITE-ProRule" id="PRU00169"/>
    </source>
</evidence>
<dbReference type="PANTHER" id="PTHR32071:SF113">
    <property type="entry name" value="ALGINATE BIOSYNTHESIS TRANSCRIPTIONAL REGULATORY PROTEIN ALGB"/>
    <property type="match status" value="1"/>
</dbReference>
<keyword evidence="1" id="KW-0547">Nucleotide-binding</keyword>
<dbReference type="Gene3D" id="1.10.8.60">
    <property type="match status" value="1"/>
</dbReference>
<dbReference type="FunFam" id="3.40.50.300:FF:000006">
    <property type="entry name" value="DNA-binding transcriptional regulator NtrC"/>
    <property type="match status" value="1"/>
</dbReference>
<dbReference type="InterPro" id="IPR025944">
    <property type="entry name" value="Sigma_54_int_dom_CS"/>
</dbReference>
<dbReference type="InterPro" id="IPR025662">
    <property type="entry name" value="Sigma_54_int_dom_ATP-bd_1"/>
</dbReference>
<dbReference type="Gene3D" id="3.40.50.300">
    <property type="entry name" value="P-loop containing nucleotide triphosphate hydrolases"/>
    <property type="match status" value="1"/>
</dbReference>
<dbReference type="InterPro" id="IPR001789">
    <property type="entry name" value="Sig_transdc_resp-reg_receiver"/>
</dbReference>
<keyword evidence="5" id="KW-0804">Transcription</keyword>
<feature type="domain" description="Response regulatory" evidence="8">
    <location>
        <begin position="5"/>
        <end position="119"/>
    </location>
</feature>
<dbReference type="PROSITE" id="PS50110">
    <property type="entry name" value="RESPONSE_REGULATORY"/>
    <property type="match status" value="1"/>
</dbReference>
<evidence type="ECO:0000313" key="9">
    <source>
        <dbReference type="EMBL" id="GHC41451.1"/>
    </source>
</evidence>
<dbReference type="SMART" id="SM00382">
    <property type="entry name" value="AAA"/>
    <property type="match status" value="1"/>
</dbReference>
<dbReference type="GO" id="GO:0006355">
    <property type="term" value="P:regulation of DNA-templated transcription"/>
    <property type="evidence" value="ECO:0007669"/>
    <property type="project" value="InterPro"/>
</dbReference>
<comment type="caution">
    <text evidence="9">The sequence shown here is derived from an EMBL/GenBank/DDBJ whole genome shotgun (WGS) entry which is preliminary data.</text>
</comment>
<dbReference type="GO" id="GO:0005524">
    <property type="term" value="F:ATP binding"/>
    <property type="evidence" value="ECO:0007669"/>
    <property type="project" value="UniProtKB-KW"/>
</dbReference>
<keyword evidence="6" id="KW-0597">Phosphoprotein</keyword>
<dbReference type="InterPro" id="IPR003593">
    <property type="entry name" value="AAA+_ATPase"/>
</dbReference>
<sequence length="462" mass="51132">MTHMDILIIDDEKSIRSATTIAVEAEGHYAETADSARIAEMKLKEGDFNLVFLDLRLGEDNGMDLLRDIAKHQPDLPVVIFTAHASIETAVEATREGAFDYLEKPFTPDQLRAILLKAEKASRTRKKIVKLENEVQELQTQVSTQAPPSTFESQEPAMQESLSTLFRAAATPASILILGESGTGKSVISKAVHEQSHLAQNPFVTVSCPSLSKELLESELFGHVKGSFTGAVKDKWGKVHAADGGTLFLDEIGELPLEIQPKLLRLLQEKEYERLGENKTRQSNVRIIAATNRNLAEMVEEGSFREDLFYRLNVITVELPALRQRPADLLLFANNYLSFFGKQVGRDNLQYSKEALAALRSYPWPGNLRELRNSIERAAILAQGSEVEAADLPSTNSLNALGTPGTNSLPSISPGSRVTIAELEEEHIRRVVETSSSLQEAAEILGIDNATLYRKRKKMNLE</sequence>
<dbReference type="InterPro" id="IPR058031">
    <property type="entry name" value="AAA_lid_NorR"/>
</dbReference>
<evidence type="ECO:0000256" key="3">
    <source>
        <dbReference type="ARBA" id="ARBA00023015"/>
    </source>
</evidence>
<dbReference type="Pfam" id="PF00158">
    <property type="entry name" value="Sigma54_activat"/>
    <property type="match status" value="1"/>
</dbReference>
<dbReference type="AlphaFoldDB" id="A0A918WF70"/>
<dbReference type="PROSITE" id="PS00676">
    <property type="entry name" value="SIGMA54_INTERACT_2"/>
    <property type="match status" value="1"/>
</dbReference>
<evidence type="ECO:0000259" key="8">
    <source>
        <dbReference type="PROSITE" id="PS50110"/>
    </source>
</evidence>
<evidence type="ECO:0000256" key="4">
    <source>
        <dbReference type="ARBA" id="ARBA00023125"/>
    </source>
</evidence>
<keyword evidence="4" id="KW-0238">DNA-binding</keyword>
<feature type="domain" description="Sigma-54 factor interaction" evidence="7">
    <location>
        <begin position="151"/>
        <end position="380"/>
    </location>
</feature>
<dbReference type="PROSITE" id="PS00675">
    <property type="entry name" value="SIGMA54_INTERACT_1"/>
    <property type="match status" value="1"/>
</dbReference>
<dbReference type="Pfam" id="PF02954">
    <property type="entry name" value="HTH_8"/>
    <property type="match status" value="1"/>
</dbReference>
<reference evidence="9" key="2">
    <citation type="submission" date="2020-09" db="EMBL/GenBank/DDBJ databases">
        <authorList>
            <person name="Sun Q."/>
            <person name="Kim S."/>
        </authorList>
    </citation>
    <scope>NUCLEOTIDE SEQUENCE</scope>
    <source>
        <strain evidence="9">KCTC 12988</strain>
    </source>
</reference>
<dbReference type="SUPFAM" id="SSF52540">
    <property type="entry name" value="P-loop containing nucleoside triphosphate hydrolases"/>
    <property type="match status" value="1"/>
</dbReference>
<dbReference type="Pfam" id="PF25601">
    <property type="entry name" value="AAA_lid_14"/>
    <property type="match status" value="1"/>
</dbReference>
<dbReference type="InterPro" id="IPR009057">
    <property type="entry name" value="Homeodomain-like_sf"/>
</dbReference>